<dbReference type="AlphaFoldDB" id="A0A1Y1X2D4"/>
<keyword evidence="3" id="KW-1185">Reference proteome</keyword>
<reference evidence="2 3" key="2">
    <citation type="submission" date="2016-08" db="EMBL/GenBank/DDBJ databases">
        <title>Pervasive Adenine N6-methylation of Active Genes in Fungi.</title>
        <authorList>
            <consortium name="DOE Joint Genome Institute"/>
            <person name="Mondo S.J."/>
            <person name="Dannebaum R.O."/>
            <person name="Kuo R.C."/>
            <person name="Labutti K."/>
            <person name="Haridas S."/>
            <person name="Kuo A."/>
            <person name="Salamov A."/>
            <person name="Ahrendt S.R."/>
            <person name="Lipzen A."/>
            <person name="Sullivan W."/>
            <person name="Andreopoulos W.B."/>
            <person name="Clum A."/>
            <person name="Lindquist E."/>
            <person name="Daum C."/>
            <person name="Ramamoorthy G.K."/>
            <person name="Gryganskyi A."/>
            <person name="Culley D."/>
            <person name="Magnuson J.K."/>
            <person name="James T.Y."/>
            <person name="O'Malley M.A."/>
            <person name="Stajich J.E."/>
            <person name="Spatafora J.W."/>
            <person name="Visel A."/>
            <person name="Grigoriev I.V."/>
        </authorList>
    </citation>
    <scope>NUCLEOTIDE SEQUENCE [LARGE SCALE GENOMIC DNA]</scope>
    <source>
        <strain evidence="2 3">S4</strain>
    </source>
</reference>
<keyword evidence="1" id="KW-1133">Transmembrane helix</keyword>
<gene>
    <name evidence="2" type="ORF">BCR32DRAFT_280939</name>
</gene>
<accession>A0A1Y1X2D4</accession>
<evidence type="ECO:0000313" key="2">
    <source>
        <dbReference type="EMBL" id="ORX79961.1"/>
    </source>
</evidence>
<keyword evidence="1" id="KW-0812">Transmembrane</keyword>
<feature type="transmembrane region" description="Helical" evidence="1">
    <location>
        <begin position="115"/>
        <end position="143"/>
    </location>
</feature>
<evidence type="ECO:0000256" key="1">
    <source>
        <dbReference type="SAM" id="Phobius"/>
    </source>
</evidence>
<protein>
    <submittedName>
        <fullName evidence="2">Uncharacterized protein</fullName>
    </submittedName>
</protein>
<feature type="transmembrane region" description="Helical" evidence="1">
    <location>
        <begin position="149"/>
        <end position="169"/>
    </location>
</feature>
<sequence length="262" mass="30607">MMYKLCVLKTEYCKGFRWILKARCGYKIDARVTKAAKMINNSCPNMEDNIYCSINLKQTSPRNVNADNIVGQPSRANANPISDPKWNRIDQFYFNSIFRIKGFKRAFKLGQHIQLYIDLSFLFDIAHYISFKVLSLFAVIYGLTQYDEVKYFVAIILGFYVLCISYSIFEILKNDKIIADNYYCTKKVFIIILISVTILLIGICIICVDITSDKTKVIPIIIMYFILIFLLMLRKITFNEYVKENRDIRNNSQCNRQLEQGN</sequence>
<keyword evidence="1" id="KW-0472">Membrane</keyword>
<proteinExistence type="predicted"/>
<dbReference type="EMBL" id="MCFG01000159">
    <property type="protein sequence ID" value="ORX79961.1"/>
    <property type="molecule type" value="Genomic_DNA"/>
</dbReference>
<comment type="caution">
    <text evidence="2">The sequence shown here is derived from an EMBL/GenBank/DDBJ whole genome shotgun (WGS) entry which is preliminary data.</text>
</comment>
<evidence type="ECO:0000313" key="3">
    <source>
        <dbReference type="Proteomes" id="UP000193944"/>
    </source>
</evidence>
<name>A0A1Y1X2D4_9FUNG</name>
<reference evidence="2 3" key="1">
    <citation type="submission" date="2016-08" db="EMBL/GenBank/DDBJ databases">
        <title>A Parts List for Fungal Cellulosomes Revealed by Comparative Genomics.</title>
        <authorList>
            <consortium name="DOE Joint Genome Institute"/>
            <person name="Haitjema C.H."/>
            <person name="Gilmore S.P."/>
            <person name="Henske J.K."/>
            <person name="Solomon K.V."/>
            <person name="De Groot R."/>
            <person name="Kuo A."/>
            <person name="Mondo S.J."/>
            <person name="Salamov A.A."/>
            <person name="Labutti K."/>
            <person name="Zhao Z."/>
            <person name="Chiniquy J."/>
            <person name="Barry K."/>
            <person name="Brewer H.M."/>
            <person name="Purvine S.O."/>
            <person name="Wright A.T."/>
            <person name="Boxma B."/>
            <person name="Van Alen T."/>
            <person name="Hackstein J.H."/>
            <person name="Baker S.E."/>
            <person name="Grigoriev I.V."/>
            <person name="O'Malley M.A."/>
        </authorList>
    </citation>
    <scope>NUCLEOTIDE SEQUENCE [LARGE SCALE GENOMIC DNA]</scope>
    <source>
        <strain evidence="2 3">S4</strain>
    </source>
</reference>
<dbReference type="Proteomes" id="UP000193944">
    <property type="component" value="Unassembled WGS sequence"/>
</dbReference>
<feature type="transmembrane region" description="Helical" evidence="1">
    <location>
        <begin position="217"/>
        <end position="233"/>
    </location>
</feature>
<feature type="transmembrane region" description="Helical" evidence="1">
    <location>
        <begin position="189"/>
        <end position="211"/>
    </location>
</feature>
<organism evidence="2 3">
    <name type="scientific">Anaeromyces robustus</name>
    <dbReference type="NCBI Taxonomy" id="1754192"/>
    <lineage>
        <taxon>Eukaryota</taxon>
        <taxon>Fungi</taxon>
        <taxon>Fungi incertae sedis</taxon>
        <taxon>Chytridiomycota</taxon>
        <taxon>Chytridiomycota incertae sedis</taxon>
        <taxon>Neocallimastigomycetes</taxon>
        <taxon>Neocallimastigales</taxon>
        <taxon>Neocallimastigaceae</taxon>
        <taxon>Anaeromyces</taxon>
    </lineage>
</organism>